<evidence type="ECO:0000256" key="1">
    <source>
        <dbReference type="SAM" id="MobiDB-lite"/>
    </source>
</evidence>
<accession>A0ABN9PIA9</accession>
<feature type="non-terminal residue" evidence="2">
    <location>
        <position position="1"/>
    </location>
</feature>
<protein>
    <submittedName>
        <fullName evidence="2">Uncharacterized protein</fullName>
    </submittedName>
</protein>
<gene>
    <name evidence="2" type="ORF">PCOR1329_LOCUS3201</name>
</gene>
<evidence type="ECO:0000313" key="2">
    <source>
        <dbReference type="EMBL" id="CAK0792701.1"/>
    </source>
</evidence>
<dbReference type="EMBL" id="CAUYUJ010000814">
    <property type="protein sequence ID" value="CAK0792701.1"/>
    <property type="molecule type" value="Genomic_DNA"/>
</dbReference>
<feature type="compositionally biased region" description="Basic and acidic residues" evidence="1">
    <location>
        <begin position="101"/>
        <end position="118"/>
    </location>
</feature>
<feature type="region of interest" description="Disordered" evidence="1">
    <location>
        <begin position="100"/>
        <end position="161"/>
    </location>
</feature>
<feature type="compositionally biased region" description="Basic residues" evidence="1">
    <location>
        <begin position="151"/>
        <end position="161"/>
    </location>
</feature>
<feature type="compositionally biased region" description="Basic and acidic residues" evidence="1">
    <location>
        <begin position="126"/>
        <end position="150"/>
    </location>
</feature>
<organism evidence="2 3">
    <name type="scientific">Prorocentrum cordatum</name>
    <dbReference type="NCBI Taxonomy" id="2364126"/>
    <lineage>
        <taxon>Eukaryota</taxon>
        <taxon>Sar</taxon>
        <taxon>Alveolata</taxon>
        <taxon>Dinophyceae</taxon>
        <taxon>Prorocentrales</taxon>
        <taxon>Prorocentraceae</taxon>
        <taxon>Prorocentrum</taxon>
    </lineage>
</organism>
<sequence length="161" mass="18209">VDNMEHEVILEVAEACIFRATTHHSDGVDVFIALKKADDVSGARVCQTSKHPGPVPRQSIFCLLQPGRYSLIFFADYPLGGLHPCSDFFVQSGVAPRRRGCHQEVHPRCDRPHLLDRRPPRRGSRHHAEVEGHQGADQLPADREHGERLERGRHRHRRDGA</sequence>
<reference evidence="2" key="1">
    <citation type="submission" date="2023-10" db="EMBL/GenBank/DDBJ databases">
        <authorList>
            <person name="Chen Y."/>
            <person name="Shah S."/>
            <person name="Dougan E. K."/>
            <person name="Thang M."/>
            <person name="Chan C."/>
        </authorList>
    </citation>
    <scope>NUCLEOTIDE SEQUENCE [LARGE SCALE GENOMIC DNA]</scope>
</reference>
<keyword evidence="3" id="KW-1185">Reference proteome</keyword>
<dbReference type="Proteomes" id="UP001189429">
    <property type="component" value="Unassembled WGS sequence"/>
</dbReference>
<comment type="caution">
    <text evidence="2">The sequence shown here is derived from an EMBL/GenBank/DDBJ whole genome shotgun (WGS) entry which is preliminary data.</text>
</comment>
<proteinExistence type="predicted"/>
<evidence type="ECO:0000313" key="3">
    <source>
        <dbReference type="Proteomes" id="UP001189429"/>
    </source>
</evidence>
<name>A0ABN9PIA9_9DINO</name>